<accession>A0ABU7XBW4</accession>
<comment type="caution">
    <text evidence="2">The sequence shown here is derived from an EMBL/GenBank/DDBJ whole genome shotgun (WGS) entry which is preliminary data.</text>
</comment>
<protein>
    <submittedName>
        <fullName evidence="2">Uncharacterized protein</fullName>
    </submittedName>
</protein>
<keyword evidence="1" id="KW-0175">Coiled coil</keyword>
<gene>
    <name evidence="2" type="ORF">PV361_08585</name>
</gene>
<evidence type="ECO:0000256" key="1">
    <source>
        <dbReference type="SAM" id="Coils"/>
    </source>
</evidence>
<keyword evidence="3" id="KW-1185">Reference proteome</keyword>
<reference evidence="2 3" key="1">
    <citation type="submission" date="2022-11" db="EMBL/GenBank/DDBJ databases">
        <title>The First Case of Preauricular Fistular Abscess Caused by Peptoniphilus grossensis.</title>
        <authorList>
            <person name="Byun J.-H."/>
        </authorList>
    </citation>
    <scope>NUCLEOTIDE SEQUENCE [LARGE SCALE GENOMIC DNA]</scope>
    <source>
        <strain evidence="2 3">GYB008</strain>
    </source>
</reference>
<name>A0ABU7XBW4_9FIRM</name>
<evidence type="ECO:0000313" key="2">
    <source>
        <dbReference type="EMBL" id="MEF3318758.1"/>
    </source>
</evidence>
<dbReference type="EMBL" id="JARBCY010000052">
    <property type="protein sequence ID" value="MEF3318758.1"/>
    <property type="molecule type" value="Genomic_DNA"/>
</dbReference>
<proteinExistence type="predicted"/>
<feature type="coiled-coil region" evidence="1">
    <location>
        <begin position="361"/>
        <end position="388"/>
    </location>
</feature>
<evidence type="ECO:0000313" key="3">
    <source>
        <dbReference type="Proteomes" id="UP001328425"/>
    </source>
</evidence>
<sequence length="767" mass="87835">MGLTPIPQNYKRNVDWIIGAYFDAGVSFPNGFQKDAIQNAVGARKTNNWKNWKCDISYKENGKGRFVIISDSGTMGLTGKNTPAEEINAMMAREENLPPEERLSRFTSMFNSGGNATGGGLYGAGKSVYSVASEDYTYYFDSLREDGIYVANVNKKGQVESVAYEGNEAKEFIFENTGLSEKTTVGTRVIIVSPKDELVNAINDGTIINDIQESWWIIIDRLKDDSAITVNGNRVTVPTDIKQSTRTYELPSPENYTSGYKVKHFGLYVFDDGNNRWKGISYYRKGMKIGEIDLKDIPKKIDGKYWGYIEVDEQWEEELSAIEDKVHFGVSKGKKRMLQYQNLKNYTQNKVINCLTEWGYIKDKESVDKKLKDELNQIKEDIQDLFKKLNFEDLGKGPKRADFDVRWQNIRYPEENSERVTGGDTIKFSVRMSSSYTVSKRFEYNLCVLNPQTGSIVSVIKKDKISIESGGVKKLDFEHQITKDNSVPFAENRILLSVKVIGSGKEKRKELPYFFDIDRPTNCREEVKLALHECIFPTESSRRVNFDEKLRNVTYLIDNKRNETLNYHLNISIHNASDINNPKIIDVTQLTGTLAPFEEIVTNPVKEIVFDKATYSKYLTEGVLELRARLIANEDDSQYEKGDKITFYNYKIFLNSDEKHGSADSFDINLVKSPEDYRRSWNTPGNGRTITLNIGHAAYTNLESYADIQHDYLREQMLKQFVLLYLSEGRYDMFGDIGKDFVELEPQEAAEQVLQKIESVYYQSLKS</sequence>
<dbReference type="RefSeq" id="WP_332087758.1">
    <property type="nucleotide sequence ID" value="NZ_JARBCY010000052.1"/>
</dbReference>
<organism evidence="2 3">
    <name type="scientific">Peptoniphilus grossensis</name>
    <dbReference type="NCBI Taxonomy" id="1465756"/>
    <lineage>
        <taxon>Bacteria</taxon>
        <taxon>Bacillati</taxon>
        <taxon>Bacillota</taxon>
        <taxon>Tissierellia</taxon>
        <taxon>Tissierellales</taxon>
        <taxon>Peptoniphilaceae</taxon>
        <taxon>Peptoniphilus</taxon>
    </lineage>
</organism>
<dbReference type="Proteomes" id="UP001328425">
    <property type="component" value="Unassembled WGS sequence"/>
</dbReference>